<dbReference type="Proteomes" id="UP000289455">
    <property type="component" value="Unassembled WGS sequence"/>
</dbReference>
<sequence length="296" mass="35922">MILKRTISVLLLTFNEEIHLERCIQNVQKLSSEIFIIDSYSTDNTLEIAEKYQIPVYQHKFIHHANQINQALEVYPYESDYIIRVDCDELLSDELIDEIKVCLEDDSFISFNGFYMRRKVFFMGGLLHYGMTNPMWLLRIWKRGEGKCDDKWMDEKIVIEHPNTYQLKHLIIDHNLNNLTWWTQKHNLYASREAMEVLRHRYIPSVPNNKDLPWIDSIIHYSKTFYNKSPIFVRSILLFHYSYFFRLGFMDGLRGLMWNILQVFWYRFLVDAKVYEFENLYKFDKIRIREELKKII</sequence>
<gene>
    <name evidence="3" type="ORF">ESB04_00920</name>
</gene>
<comment type="caution">
    <text evidence="3">The sequence shown here is derived from an EMBL/GenBank/DDBJ whole genome shotgun (WGS) entry which is preliminary data.</text>
</comment>
<dbReference type="OrthoDB" id="9815923at2"/>
<evidence type="ECO:0000313" key="4">
    <source>
        <dbReference type="Proteomes" id="UP000289455"/>
    </source>
</evidence>
<keyword evidence="3" id="KW-0808">Transferase</keyword>
<keyword evidence="4" id="KW-1185">Reference proteome</keyword>
<dbReference type="PANTHER" id="PTHR43630:SF2">
    <property type="entry name" value="GLYCOSYLTRANSFERASE"/>
    <property type="match status" value="1"/>
</dbReference>
<dbReference type="GO" id="GO:0016740">
    <property type="term" value="F:transferase activity"/>
    <property type="evidence" value="ECO:0007669"/>
    <property type="project" value="UniProtKB-KW"/>
</dbReference>
<dbReference type="CDD" id="cd02511">
    <property type="entry name" value="Beta4Glucosyltransferase"/>
    <property type="match status" value="1"/>
</dbReference>
<name>A0A4Q1C250_9BACT</name>
<evidence type="ECO:0000256" key="1">
    <source>
        <dbReference type="ARBA" id="ARBA00038494"/>
    </source>
</evidence>
<evidence type="ECO:0000313" key="3">
    <source>
        <dbReference type="EMBL" id="RXK52243.1"/>
    </source>
</evidence>
<reference evidence="3 4" key="1">
    <citation type="submission" date="2019-01" db="EMBL/GenBank/DDBJ databases">
        <title>Cytophagaceae bacterium strain CAR-16.</title>
        <authorList>
            <person name="Chen W.-M."/>
        </authorList>
    </citation>
    <scope>NUCLEOTIDE SEQUENCE [LARGE SCALE GENOMIC DNA]</scope>
    <source>
        <strain evidence="3 4">CAR-16</strain>
    </source>
</reference>
<dbReference type="InterPro" id="IPR029044">
    <property type="entry name" value="Nucleotide-diphossugar_trans"/>
</dbReference>
<protein>
    <submittedName>
        <fullName evidence="3">Glycosyltransferase family 2 protein</fullName>
    </submittedName>
</protein>
<dbReference type="InterPro" id="IPR001173">
    <property type="entry name" value="Glyco_trans_2-like"/>
</dbReference>
<dbReference type="Pfam" id="PF00535">
    <property type="entry name" value="Glycos_transf_2"/>
    <property type="match status" value="1"/>
</dbReference>
<feature type="domain" description="Glycosyltransferase 2-like" evidence="2">
    <location>
        <begin position="8"/>
        <end position="98"/>
    </location>
</feature>
<dbReference type="PANTHER" id="PTHR43630">
    <property type="entry name" value="POLY-BETA-1,6-N-ACETYL-D-GLUCOSAMINE SYNTHASE"/>
    <property type="match status" value="1"/>
</dbReference>
<dbReference type="Gene3D" id="3.90.550.10">
    <property type="entry name" value="Spore Coat Polysaccharide Biosynthesis Protein SpsA, Chain A"/>
    <property type="match status" value="1"/>
</dbReference>
<comment type="similarity">
    <text evidence="1">Belongs to the glycosyltransferase 2 family. WaaE/KdtX subfamily.</text>
</comment>
<dbReference type="AlphaFoldDB" id="A0A4Q1C250"/>
<accession>A0A4Q1C250</accession>
<dbReference type="EMBL" id="SDHY01000001">
    <property type="protein sequence ID" value="RXK52243.1"/>
    <property type="molecule type" value="Genomic_DNA"/>
</dbReference>
<dbReference type="SUPFAM" id="SSF53448">
    <property type="entry name" value="Nucleotide-diphospho-sugar transferases"/>
    <property type="match status" value="1"/>
</dbReference>
<proteinExistence type="inferred from homology"/>
<evidence type="ECO:0000259" key="2">
    <source>
        <dbReference type="Pfam" id="PF00535"/>
    </source>
</evidence>
<organism evidence="3 4">
    <name type="scientific">Aquirufa rosea</name>
    <dbReference type="NCBI Taxonomy" id="2509241"/>
    <lineage>
        <taxon>Bacteria</taxon>
        <taxon>Pseudomonadati</taxon>
        <taxon>Bacteroidota</taxon>
        <taxon>Cytophagia</taxon>
        <taxon>Cytophagales</taxon>
        <taxon>Flectobacillaceae</taxon>
        <taxon>Aquirufa</taxon>
    </lineage>
</organism>